<sequence length="232" mass="25433">MRYAVYFTPAHDHPLTMAAAEWLGRDAFSGADLPQAPVEGFDAASLADLTADPRRYGFHATLKAPFALKEGVTEDDLLSAFDEACATHSAFDIPSVTISRIGPFFALVPSEPSEMLDAFAASMVEAFEPLRAPLSEADIARRNPERMSEGQRQHLLKWGYPYVFEEFRFHMTLTGPVPEDQAPAMAEALHRHFQAFNGCPVSIDGLALFSEPERGAPFIVHSRQPLAAPTNG</sequence>
<dbReference type="PIRSF" id="PIRSF033328">
    <property type="entry name" value="Phest_Mll4975"/>
    <property type="match status" value="1"/>
</dbReference>
<dbReference type="SUPFAM" id="SSF55144">
    <property type="entry name" value="LigT-like"/>
    <property type="match status" value="1"/>
</dbReference>
<dbReference type="Pfam" id="PF06299">
    <property type="entry name" value="DUF1045"/>
    <property type="match status" value="1"/>
</dbReference>
<keyword evidence="2" id="KW-1185">Reference proteome</keyword>
<dbReference type="InterPro" id="IPR009389">
    <property type="entry name" value="DUF1045"/>
</dbReference>
<evidence type="ECO:0000313" key="1">
    <source>
        <dbReference type="EMBL" id="THV22301.1"/>
    </source>
</evidence>
<dbReference type="AlphaFoldDB" id="A0A4S8NZE4"/>
<dbReference type="NCBIfam" id="TIGR03223">
    <property type="entry name" value="Phn_opern_protn"/>
    <property type="match status" value="1"/>
</dbReference>
<dbReference type="InterPro" id="IPR009097">
    <property type="entry name" value="Cyclic_Pdiesterase"/>
</dbReference>
<dbReference type="Gene3D" id="3.90.1140.10">
    <property type="entry name" value="Cyclic phosphodiesterase"/>
    <property type="match status" value="1"/>
</dbReference>
<reference evidence="1 2" key="1">
    <citation type="submission" date="2019-04" db="EMBL/GenBank/DDBJ databases">
        <title>Genome sequence of strain shin9-1.</title>
        <authorList>
            <person name="Gao J."/>
            <person name="Sun J."/>
        </authorList>
    </citation>
    <scope>NUCLEOTIDE SEQUENCE [LARGE SCALE GENOMIC DNA]</scope>
    <source>
        <strain evidence="2">shin9-1</strain>
    </source>
</reference>
<evidence type="ECO:0000313" key="2">
    <source>
        <dbReference type="Proteomes" id="UP000308828"/>
    </source>
</evidence>
<dbReference type="OrthoDB" id="4954742at2"/>
<dbReference type="RefSeq" id="WP_136599073.1">
    <property type="nucleotide sequence ID" value="NZ_STGV01000004.1"/>
</dbReference>
<proteinExistence type="predicted"/>
<name>A0A4S8NZE4_9HYPH</name>
<dbReference type="EMBL" id="STGV01000004">
    <property type="protein sequence ID" value="THV22301.1"/>
    <property type="molecule type" value="Genomic_DNA"/>
</dbReference>
<protein>
    <submittedName>
        <fullName evidence="1">DUF1045 domain-containing protein</fullName>
    </submittedName>
</protein>
<gene>
    <name evidence="1" type="ORF">FAA97_13520</name>
</gene>
<dbReference type="Proteomes" id="UP000308828">
    <property type="component" value="Unassembled WGS sequence"/>
</dbReference>
<comment type="caution">
    <text evidence="1">The sequence shown here is derived from an EMBL/GenBank/DDBJ whole genome shotgun (WGS) entry which is preliminary data.</text>
</comment>
<accession>A0A4S8NZE4</accession>
<organism evidence="1 2">
    <name type="scientific">Peteryoungia ipomoeae</name>
    <dbReference type="NCBI Taxonomy" id="1210932"/>
    <lineage>
        <taxon>Bacteria</taxon>
        <taxon>Pseudomonadati</taxon>
        <taxon>Pseudomonadota</taxon>
        <taxon>Alphaproteobacteria</taxon>
        <taxon>Hyphomicrobiales</taxon>
        <taxon>Rhizobiaceae</taxon>
        <taxon>Peteryoungia</taxon>
    </lineage>
</organism>